<gene>
    <name evidence="2" type="ORF">K5I21_12775</name>
</gene>
<organism evidence="2 3">
    <name type="scientific">Clostridium symbiosum</name>
    <name type="common">Bacteroides symbiosus</name>
    <dbReference type="NCBI Taxonomy" id="1512"/>
    <lineage>
        <taxon>Bacteria</taxon>
        <taxon>Bacillati</taxon>
        <taxon>Bacillota</taxon>
        <taxon>Clostridia</taxon>
        <taxon>Lachnospirales</taxon>
        <taxon>Lachnospiraceae</taxon>
        <taxon>Otoolea</taxon>
    </lineage>
</organism>
<dbReference type="Proteomes" id="UP001203136">
    <property type="component" value="Unassembled WGS sequence"/>
</dbReference>
<dbReference type="EMBL" id="JAINVB010000001">
    <property type="protein sequence ID" value="MCK0086729.1"/>
    <property type="molecule type" value="Genomic_DNA"/>
</dbReference>
<protein>
    <submittedName>
        <fullName evidence="2">Helix-turn-helix domain-containing protein</fullName>
    </submittedName>
</protein>
<proteinExistence type="predicted"/>
<accession>A0AAW5F4Z0</accession>
<dbReference type="AlphaFoldDB" id="A0AAW5F4Z0"/>
<name>A0AAW5F4Z0_CLOSY</name>
<reference evidence="2" key="1">
    <citation type="journal article" date="2022" name="Cell Host Microbe">
        <title>Colonization of the live biotherapeutic product VE303 and modulation of the microbiota and metabolites in healthy volunteers.</title>
        <authorList>
            <person name="Dsouza M."/>
            <person name="Menon R."/>
            <person name="Crossette E."/>
            <person name="Bhattarai S.K."/>
            <person name="Schneider J."/>
            <person name="Kim Y.G."/>
            <person name="Reddy S."/>
            <person name="Caballero S."/>
            <person name="Felix C."/>
            <person name="Cornacchione L."/>
            <person name="Hendrickson J."/>
            <person name="Watson A.R."/>
            <person name="Minot S.S."/>
            <person name="Greenfield N."/>
            <person name="Schopf L."/>
            <person name="Szabady R."/>
            <person name="Patarroyo J."/>
            <person name="Smith W."/>
            <person name="Harrison P."/>
            <person name="Kuijper E.J."/>
            <person name="Kelly C.P."/>
            <person name="Olle B."/>
            <person name="Bobilev D."/>
            <person name="Silber J.L."/>
            <person name="Bucci V."/>
            <person name="Roberts B."/>
            <person name="Faith J."/>
            <person name="Norman J.M."/>
        </authorList>
    </citation>
    <scope>NUCLEOTIDE SEQUENCE</scope>
    <source>
        <strain evidence="2">VE303-04</strain>
    </source>
</reference>
<comment type="caution">
    <text evidence="2">The sequence shown here is derived from an EMBL/GenBank/DDBJ whole genome shotgun (WGS) entry which is preliminary data.</text>
</comment>
<dbReference type="Pfam" id="PF13936">
    <property type="entry name" value="HTH_38"/>
    <property type="match status" value="1"/>
</dbReference>
<evidence type="ECO:0000259" key="1">
    <source>
        <dbReference type="Pfam" id="PF13936"/>
    </source>
</evidence>
<evidence type="ECO:0000313" key="2">
    <source>
        <dbReference type="EMBL" id="MCK0086729.1"/>
    </source>
</evidence>
<sequence length="115" mass="13361">MSNYIPGNQKHFPLDDRIYIENSLNKGYSFKVIAKYLCKNPTQWDVNMIVNHINSTPRNSLDVKTPYDSALESFGENTVKALQLKRVSPDEVNLTPKLSRFNHELTYKNLLSDWK</sequence>
<dbReference type="InterPro" id="IPR025246">
    <property type="entry name" value="IS30-like_HTH"/>
</dbReference>
<evidence type="ECO:0000313" key="3">
    <source>
        <dbReference type="Proteomes" id="UP001203136"/>
    </source>
</evidence>
<feature type="domain" description="Transposase IS30-like HTH" evidence="1">
    <location>
        <begin position="10"/>
        <end position="42"/>
    </location>
</feature>